<dbReference type="SUPFAM" id="SSF46689">
    <property type="entry name" value="Homeodomain-like"/>
    <property type="match status" value="2"/>
</dbReference>
<dbReference type="GO" id="GO:0003700">
    <property type="term" value="F:DNA-binding transcription factor activity"/>
    <property type="evidence" value="ECO:0007669"/>
    <property type="project" value="InterPro"/>
</dbReference>
<evidence type="ECO:0000256" key="2">
    <source>
        <dbReference type="ARBA" id="ARBA00023163"/>
    </source>
</evidence>
<gene>
    <name evidence="4" type="primary">cdhR_7</name>
    <name evidence="4" type="ORF">AVE30378_04405</name>
</gene>
<evidence type="ECO:0000256" key="1">
    <source>
        <dbReference type="ARBA" id="ARBA00023015"/>
    </source>
</evidence>
<name>A0A446CTA1_9BURK</name>
<dbReference type="PANTHER" id="PTHR43130">
    <property type="entry name" value="ARAC-FAMILY TRANSCRIPTIONAL REGULATOR"/>
    <property type="match status" value="1"/>
</dbReference>
<dbReference type="SUPFAM" id="SSF52317">
    <property type="entry name" value="Class I glutamine amidotransferase-like"/>
    <property type="match status" value="1"/>
</dbReference>
<reference evidence="4 5" key="1">
    <citation type="submission" date="2018-07" db="EMBL/GenBank/DDBJ databases">
        <authorList>
            <person name="Peeters C."/>
        </authorList>
    </citation>
    <scope>NUCLEOTIDE SEQUENCE [LARGE SCALE GENOMIC DNA]</scope>
    <source>
        <strain evidence="4 5">LMG 30378</strain>
    </source>
</reference>
<dbReference type="InterPro" id="IPR018060">
    <property type="entry name" value="HTH_AraC"/>
</dbReference>
<dbReference type="Pfam" id="PF12833">
    <property type="entry name" value="HTH_18"/>
    <property type="match status" value="1"/>
</dbReference>
<feature type="domain" description="HTH araC/xylS-type" evidence="3">
    <location>
        <begin position="238"/>
        <end position="336"/>
    </location>
</feature>
<evidence type="ECO:0000259" key="3">
    <source>
        <dbReference type="PROSITE" id="PS01124"/>
    </source>
</evidence>
<dbReference type="InterPro" id="IPR009057">
    <property type="entry name" value="Homeodomain-like_sf"/>
</dbReference>
<keyword evidence="1" id="KW-0805">Transcription regulation</keyword>
<evidence type="ECO:0000313" key="5">
    <source>
        <dbReference type="Proteomes" id="UP000289465"/>
    </source>
</evidence>
<dbReference type="AlphaFoldDB" id="A0A446CTA1"/>
<sequence length="345" mass="37564">MRGACFRVLCKSVMNPTSSSASRAPRDVAFLVFRDFQIQDLTGPLAAFEVAGRLLGDDSYRCQVISLAGGPVQSSAGLEITTQKAGFSAYDTVIVAGAGLGAYPDDALSETCDYLNHVVGKGARRIASVCTGAFILAASGLLDGRCATTHWKYAARLQREYPRVKVDGDRIFTREGGIWTSAGVTTGIDMALAMIEEDHGADLSHAVAQMLVVYHRRPGGQSQFSAIADMEPESDRIRNVLTYIREHLHESLSTELLASVACLSPRQFGRAFLAETGETPAKAVERLRVEVARQRVERGAEPIEIIAHKIGFTDPERMRRAFIRVLGHPPQSIRRMASRETSLLA</sequence>
<keyword evidence="2" id="KW-0804">Transcription</keyword>
<dbReference type="Pfam" id="PF01965">
    <property type="entry name" value="DJ-1_PfpI"/>
    <property type="match status" value="1"/>
</dbReference>
<dbReference type="InterPro" id="IPR029062">
    <property type="entry name" value="Class_I_gatase-like"/>
</dbReference>
<dbReference type="GO" id="GO:0043565">
    <property type="term" value="F:sequence-specific DNA binding"/>
    <property type="evidence" value="ECO:0007669"/>
    <property type="project" value="InterPro"/>
</dbReference>
<dbReference type="InterPro" id="IPR052158">
    <property type="entry name" value="INH-QAR"/>
</dbReference>
<dbReference type="SMART" id="SM00342">
    <property type="entry name" value="HTH_ARAC"/>
    <property type="match status" value="1"/>
</dbReference>
<dbReference type="Proteomes" id="UP000289465">
    <property type="component" value="Unassembled WGS sequence"/>
</dbReference>
<evidence type="ECO:0000313" key="4">
    <source>
        <dbReference type="EMBL" id="SSW71088.1"/>
    </source>
</evidence>
<dbReference type="InterPro" id="IPR002818">
    <property type="entry name" value="DJ-1/PfpI"/>
</dbReference>
<proteinExistence type="predicted"/>
<dbReference type="PANTHER" id="PTHR43130:SF3">
    <property type="entry name" value="HTH-TYPE TRANSCRIPTIONAL REGULATOR RV1931C"/>
    <property type="match status" value="1"/>
</dbReference>
<organism evidence="4 5">
    <name type="scientific">Achromobacter veterisilvae</name>
    <dbReference type="NCBI Taxonomy" id="2069367"/>
    <lineage>
        <taxon>Bacteria</taxon>
        <taxon>Pseudomonadati</taxon>
        <taxon>Pseudomonadota</taxon>
        <taxon>Betaproteobacteria</taxon>
        <taxon>Burkholderiales</taxon>
        <taxon>Alcaligenaceae</taxon>
        <taxon>Achromobacter</taxon>
    </lineage>
</organism>
<dbReference type="Gene3D" id="1.10.10.60">
    <property type="entry name" value="Homeodomain-like"/>
    <property type="match status" value="1"/>
</dbReference>
<accession>A0A446CTA1</accession>
<dbReference type="PROSITE" id="PS01124">
    <property type="entry name" value="HTH_ARAC_FAMILY_2"/>
    <property type="match status" value="1"/>
</dbReference>
<dbReference type="Gene3D" id="3.40.50.880">
    <property type="match status" value="1"/>
</dbReference>
<dbReference type="EMBL" id="UFQC01000027">
    <property type="protein sequence ID" value="SSW71088.1"/>
    <property type="molecule type" value="Genomic_DNA"/>
</dbReference>
<dbReference type="CDD" id="cd03137">
    <property type="entry name" value="GATase1_AraC_1"/>
    <property type="match status" value="1"/>
</dbReference>
<protein>
    <submittedName>
        <fullName evidence="4">HTH-type transcriptional regulator CdhR</fullName>
    </submittedName>
</protein>